<keyword evidence="2" id="KW-1185">Reference proteome</keyword>
<comment type="caution">
    <text evidence="1">The sequence shown here is derived from an EMBL/GenBank/DDBJ whole genome shotgun (WGS) entry which is preliminary data.</text>
</comment>
<accession>A0ABR6XTQ2</accession>
<evidence type="ECO:0000313" key="1">
    <source>
        <dbReference type="EMBL" id="MBC3832748.1"/>
    </source>
</evidence>
<organism evidence="1 2">
    <name type="scientific">Undibacterium amnicola</name>
    <dbReference type="NCBI Taxonomy" id="1834038"/>
    <lineage>
        <taxon>Bacteria</taxon>
        <taxon>Pseudomonadati</taxon>
        <taxon>Pseudomonadota</taxon>
        <taxon>Betaproteobacteria</taxon>
        <taxon>Burkholderiales</taxon>
        <taxon>Oxalobacteraceae</taxon>
        <taxon>Undibacterium</taxon>
    </lineage>
</organism>
<name>A0ABR6XTQ2_9BURK</name>
<gene>
    <name evidence="1" type="ORF">H8K33_14660</name>
</gene>
<dbReference type="RefSeq" id="WP_186891797.1">
    <property type="nucleotide sequence ID" value="NZ_JACOFU010000006.1"/>
</dbReference>
<proteinExistence type="predicted"/>
<sequence>MTKFYSVIDWSRPWLVSILPAAEKLLAQEDWRVALNHTADERKLRNHRNLPLLFIPQEELPEGIAYESHISHAGKVPTRENLHDFFNALVWLSFPLIKRQLNALQAAQIESLGIGKSRGPARDAATIFDENAALLVLENSERGRRLLNCLREHQWQQAFIEHRHDFGEVVQVWSFGHALMEKLVQPYKGITAHAWVVWVEPDFFVQDRRQQAQQLDAQVSAQLQSHTLTTADYTPLPVLGVPGWWDGQDPAFYADEKVFRAKRSSEKSELRT</sequence>
<evidence type="ECO:0000313" key="2">
    <source>
        <dbReference type="Proteomes" id="UP000643610"/>
    </source>
</evidence>
<protein>
    <submittedName>
        <fullName evidence="1">DUF3025 domain-containing protein</fullName>
    </submittedName>
</protein>
<dbReference type="EMBL" id="JACOFU010000006">
    <property type="protein sequence ID" value="MBC3832748.1"/>
    <property type="molecule type" value="Genomic_DNA"/>
</dbReference>
<dbReference type="Pfam" id="PF11227">
    <property type="entry name" value="DUF3025"/>
    <property type="match status" value="1"/>
</dbReference>
<dbReference type="Proteomes" id="UP000643610">
    <property type="component" value="Unassembled WGS sequence"/>
</dbReference>
<dbReference type="InterPro" id="IPR021390">
    <property type="entry name" value="DUF3025"/>
</dbReference>
<reference evidence="1 2" key="1">
    <citation type="submission" date="2020-08" db="EMBL/GenBank/DDBJ databases">
        <title>Novel species isolated from subtropical streams in China.</title>
        <authorList>
            <person name="Lu H."/>
        </authorList>
    </citation>
    <scope>NUCLEOTIDE SEQUENCE [LARGE SCALE GENOMIC DNA]</scope>
    <source>
        <strain evidence="1 2">KCTC 52442</strain>
    </source>
</reference>